<dbReference type="AlphaFoldDB" id="A0A2W2BL64"/>
<dbReference type="Gene3D" id="1.10.10.1150">
    <property type="entry name" value="Coenzyme PQQ synthesis protein D (PqqD)"/>
    <property type="match status" value="1"/>
</dbReference>
<dbReference type="InterPro" id="IPR008792">
    <property type="entry name" value="PQQD"/>
</dbReference>
<proteinExistence type="predicted"/>
<dbReference type="Pfam" id="PF05402">
    <property type="entry name" value="PqqD"/>
    <property type="match status" value="1"/>
</dbReference>
<dbReference type="Proteomes" id="UP000248764">
    <property type="component" value="Unassembled WGS sequence"/>
</dbReference>
<gene>
    <name evidence="1" type="ORF">C1I92_23200</name>
</gene>
<keyword evidence="2" id="KW-1185">Reference proteome</keyword>
<protein>
    <recommendedName>
        <fullName evidence="3">PqqD family protein</fullName>
    </recommendedName>
</protein>
<dbReference type="InterPro" id="IPR041881">
    <property type="entry name" value="PqqD_sf"/>
</dbReference>
<comment type="caution">
    <text evidence="1">The sequence shown here is derived from an EMBL/GenBank/DDBJ whole genome shotgun (WGS) entry which is preliminary data.</text>
</comment>
<evidence type="ECO:0008006" key="3">
    <source>
        <dbReference type="Google" id="ProtNLM"/>
    </source>
</evidence>
<accession>A0A2W2BL64</accession>
<name>A0A2W2BL64_9ACTN</name>
<sequence length="95" mass="10085">MAPVSRSAPAPAAAVREMDIDGEVTLFHEPTHTALVLNETAGDVWRLVDGERTVDEIVRLLASSYGASDDDVRAGVEAALDELVAHHVVDRPPSG</sequence>
<dbReference type="EMBL" id="POTW01000069">
    <property type="protein sequence ID" value="PZF81018.1"/>
    <property type="molecule type" value="Genomic_DNA"/>
</dbReference>
<reference evidence="1 2" key="1">
    <citation type="submission" date="2018-01" db="EMBL/GenBank/DDBJ databases">
        <title>Draft genome sequence of Jiangella sp. GTF31.</title>
        <authorList>
            <person name="Sahin N."/>
            <person name="Ay H."/>
            <person name="Saygin H."/>
        </authorList>
    </citation>
    <scope>NUCLEOTIDE SEQUENCE [LARGE SCALE GENOMIC DNA]</scope>
    <source>
        <strain evidence="1 2">GTF31</strain>
    </source>
</reference>
<organism evidence="1 2">
    <name type="scientific">Jiangella anatolica</name>
    <dbReference type="NCBI Taxonomy" id="2670374"/>
    <lineage>
        <taxon>Bacteria</taxon>
        <taxon>Bacillati</taxon>
        <taxon>Actinomycetota</taxon>
        <taxon>Actinomycetes</taxon>
        <taxon>Jiangellales</taxon>
        <taxon>Jiangellaceae</taxon>
        <taxon>Jiangella</taxon>
    </lineage>
</organism>
<evidence type="ECO:0000313" key="1">
    <source>
        <dbReference type="EMBL" id="PZF81018.1"/>
    </source>
</evidence>
<evidence type="ECO:0000313" key="2">
    <source>
        <dbReference type="Proteomes" id="UP000248764"/>
    </source>
</evidence>